<keyword evidence="12" id="KW-1185">Reference proteome</keyword>
<comment type="similarity">
    <text evidence="2">Belongs to the ABC-4 integral membrane protein family. LolC/E subfamily.</text>
</comment>
<dbReference type="AlphaFoldDB" id="A0A4Q9VG10"/>
<sequence length="407" mass="44065">MIAWRYLRSRRRETFISIIAGFSFAGIMLGVATLIVVMAVMNGFRTELVGKILGLNGHILVQATASTFTDYKDVTDRLAKVPGVKFAMPFIEGQALASGPGGALGALVRGVERRDLDKITLVSTNIKQGSLDDFEQGKGVAIGSRLAQNLGIGLGDPITIVSPRGNVTPMGVTPRVKAFPVVAIFTVGMSEYDAGFVFMPFGVAQDYFNLDGRASAVEIHVADPDKVGALRKPIEEAAQRSVYVTDWRQRNVTFFSALEVERNVMFLILTMIVLVAALNIVAGLTMLVKDKSRDVAVLRTIGATRGSVMRIFFITGAAIGTTGTIAGFLLGLFLCLNIEEVRQGLSWIMGTQLYPPEVYFLSRMKADMQTGETTSVVLLALGLSLIATIYPAWKAAKLDPVEALRYE</sequence>
<proteinExistence type="inferred from homology"/>
<evidence type="ECO:0000256" key="5">
    <source>
        <dbReference type="ARBA" id="ARBA00022692"/>
    </source>
</evidence>
<keyword evidence="5 8" id="KW-0812">Transmembrane</keyword>
<feature type="transmembrane region" description="Helical" evidence="8">
    <location>
        <begin position="308"/>
        <end position="336"/>
    </location>
</feature>
<evidence type="ECO:0000256" key="6">
    <source>
        <dbReference type="ARBA" id="ARBA00022989"/>
    </source>
</evidence>
<dbReference type="Pfam" id="PF02687">
    <property type="entry name" value="FtsX"/>
    <property type="match status" value="1"/>
</dbReference>
<name>A0A4Q9VG10_9HYPH</name>
<comment type="subcellular location">
    <subcellularLocation>
        <location evidence="1">Cell membrane</location>
        <topology evidence="1">Multi-pass membrane protein</topology>
    </subcellularLocation>
</comment>
<reference evidence="11 12" key="1">
    <citation type="submission" date="2019-02" db="EMBL/GenBank/DDBJ databases">
        <title>Siculibacillus lacustris gen. nov., sp. nov., a new rosette-forming bacterium isolated from a freshwater crater lake (Lake St. Ana, Romania).</title>
        <authorList>
            <person name="Felfoldi T."/>
            <person name="Marton Z."/>
            <person name="Szabo A."/>
            <person name="Mentes A."/>
            <person name="Boka K."/>
            <person name="Marialigeti K."/>
            <person name="Mathe I."/>
            <person name="Koncz M."/>
            <person name="Schumann P."/>
            <person name="Toth E."/>
        </authorList>
    </citation>
    <scope>NUCLEOTIDE SEQUENCE [LARGE SCALE GENOMIC DNA]</scope>
    <source>
        <strain evidence="11 12">SA-279</strain>
    </source>
</reference>
<dbReference type="PANTHER" id="PTHR30489">
    <property type="entry name" value="LIPOPROTEIN-RELEASING SYSTEM TRANSMEMBRANE PROTEIN LOLE"/>
    <property type="match status" value="1"/>
</dbReference>
<evidence type="ECO:0000256" key="4">
    <source>
        <dbReference type="ARBA" id="ARBA00022475"/>
    </source>
</evidence>
<keyword evidence="4" id="KW-1003">Cell membrane</keyword>
<evidence type="ECO:0000256" key="8">
    <source>
        <dbReference type="SAM" id="Phobius"/>
    </source>
</evidence>
<dbReference type="PANTHER" id="PTHR30489:SF0">
    <property type="entry name" value="LIPOPROTEIN-RELEASING SYSTEM TRANSMEMBRANE PROTEIN LOLE"/>
    <property type="match status" value="1"/>
</dbReference>
<dbReference type="GO" id="GO:0042953">
    <property type="term" value="P:lipoprotein transport"/>
    <property type="evidence" value="ECO:0007669"/>
    <property type="project" value="InterPro"/>
</dbReference>
<feature type="domain" description="MacB-like periplasmic core" evidence="10">
    <location>
        <begin position="24"/>
        <end position="236"/>
    </location>
</feature>
<keyword evidence="6 8" id="KW-1133">Transmembrane helix</keyword>
<protein>
    <submittedName>
        <fullName evidence="11">Lipoprotein-releasing ABC transporter permease subunit</fullName>
    </submittedName>
</protein>
<feature type="transmembrane region" description="Helical" evidence="8">
    <location>
        <begin position="264"/>
        <end position="288"/>
    </location>
</feature>
<feature type="domain" description="ABC3 transporter permease C-terminal" evidence="9">
    <location>
        <begin position="267"/>
        <end position="400"/>
    </location>
</feature>
<accession>A0A4Q9VG10</accession>
<dbReference type="GO" id="GO:0098797">
    <property type="term" value="C:plasma membrane protein complex"/>
    <property type="evidence" value="ECO:0007669"/>
    <property type="project" value="TreeGrafter"/>
</dbReference>
<dbReference type="OrthoDB" id="9808461at2"/>
<dbReference type="GO" id="GO:0044874">
    <property type="term" value="P:lipoprotein localization to outer membrane"/>
    <property type="evidence" value="ECO:0007669"/>
    <property type="project" value="TreeGrafter"/>
</dbReference>
<keyword evidence="11" id="KW-0449">Lipoprotein</keyword>
<dbReference type="InterPro" id="IPR011925">
    <property type="entry name" value="LolCE_TM"/>
</dbReference>
<evidence type="ECO:0000256" key="3">
    <source>
        <dbReference type="ARBA" id="ARBA00022448"/>
    </source>
</evidence>
<dbReference type="InterPro" id="IPR025857">
    <property type="entry name" value="MacB_PCD"/>
</dbReference>
<evidence type="ECO:0000259" key="9">
    <source>
        <dbReference type="Pfam" id="PF02687"/>
    </source>
</evidence>
<evidence type="ECO:0000256" key="1">
    <source>
        <dbReference type="ARBA" id="ARBA00004651"/>
    </source>
</evidence>
<evidence type="ECO:0000256" key="2">
    <source>
        <dbReference type="ARBA" id="ARBA00005236"/>
    </source>
</evidence>
<dbReference type="InterPro" id="IPR051447">
    <property type="entry name" value="Lipoprotein-release_system"/>
</dbReference>
<feature type="transmembrane region" description="Helical" evidence="8">
    <location>
        <begin position="373"/>
        <end position="393"/>
    </location>
</feature>
<keyword evidence="7 8" id="KW-0472">Membrane</keyword>
<evidence type="ECO:0000313" key="12">
    <source>
        <dbReference type="Proteomes" id="UP000292781"/>
    </source>
</evidence>
<keyword evidence="3" id="KW-0813">Transport</keyword>
<dbReference type="Proteomes" id="UP000292781">
    <property type="component" value="Unassembled WGS sequence"/>
</dbReference>
<comment type="caution">
    <text evidence="11">The sequence shown here is derived from an EMBL/GenBank/DDBJ whole genome shotgun (WGS) entry which is preliminary data.</text>
</comment>
<organism evidence="11 12">
    <name type="scientific">Siculibacillus lacustris</name>
    <dbReference type="NCBI Taxonomy" id="1549641"/>
    <lineage>
        <taxon>Bacteria</taxon>
        <taxon>Pseudomonadati</taxon>
        <taxon>Pseudomonadota</taxon>
        <taxon>Alphaproteobacteria</taxon>
        <taxon>Hyphomicrobiales</taxon>
        <taxon>Ancalomicrobiaceae</taxon>
        <taxon>Siculibacillus</taxon>
    </lineage>
</organism>
<gene>
    <name evidence="11" type="ORF">EYW49_19660</name>
</gene>
<evidence type="ECO:0000259" key="10">
    <source>
        <dbReference type="Pfam" id="PF12704"/>
    </source>
</evidence>
<dbReference type="Pfam" id="PF12704">
    <property type="entry name" value="MacB_PCD"/>
    <property type="match status" value="1"/>
</dbReference>
<dbReference type="NCBIfam" id="TIGR02212">
    <property type="entry name" value="lolCE"/>
    <property type="match status" value="1"/>
</dbReference>
<dbReference type="InterPro" id="IPR003838">
    <property type="entry name" value="ABC3_permease_C"/>
</dbReference>
<feature type="transmembrane region" description="Helical" evidence="8">
    <location>
        <begin position="15"/>
        <end position="41"/>
    </location>
</feature>
<dbReference type="EMBL" id="SJFN01000040">
    <property type="protein sequence ID" value="TBW33720.1"/>
    <property type="molecule type" value="Genomic_DNA"/>
</dbReference>
<evidence type="ECO:0000256" key="7">
    <source>
        <dbReference type="ARBA" id="ARBA00023136"/>
    </source>
</evidence>
<evidence type="ECO:0000313" key="11">
    <source>
        <dbReference type="EMBL" id="TBW33720.1"/>
    </source>
</evidence>